<protein>
    <submittedName>
        <fullName evidence="6">Radical SAM protein</fullName>
    </submittedName>
</protein>
<keyword evidence="2" id="KW-0479">Metal-binding</keyword>
<evidence type="ECO:0000313" key="6">
    <source>
        <dbReference type="EMBL" id="HEM67369.1"/>
    </source>
</evidence>
<feature type="domain" description="Radical SAM core" evidence="5">
    <location>
        <begin position="31"/>
        <end position="259"/>
    </location>
</feature>
<organism evidence="6">
    <name type="scientific">Ignisphaera aggregans</name>
    <dbReference type="NCBI Taxonomy" id="334771"/>
    <lineage>
        <taxon>Archaea</taxon>
        <taxon>Thermoproteota</taxon>
        <taxon>Thermoprotei</taxon>
        <taxon>Desulfurococcales</taxon>
        <taxon>Desulfurococcaceae</taxon>
        <taxon>Ignisphaera</taxon>
    </lineage>
</organism>
<dbReference type="Gene3D" id="3.20.20.70">
    <property type="entry name" value="Aldolase class I"/>
    <property type="match status" value="1"/>
</dbReference>
<dbReference type="SFLD" id="SFLDG01110">
    <property type="entry name" value="Uncharacterised_Radical_SAM_Su"/>
    <property type="match status" value="1"/>
</dbReference>
<keyword evidence="1" id="KW-0949">S-adenosyl-L-methionine</keyword>
<dbReference type="InterPro" id="IPR006638">
    <property type="entry name" value="Elp3/MiaA/NifB-like_rSAM"/>
</dbReference>
<name>A0A7J2U472_9CREN</name>
<reference evidence="6" key="1">
    <citation type="journal article" date="2020" name="mSystems">
        <title>Genome- and Community-Level Interaction Insights into Carbon Utilization and Element Cycling Functions of Hydrothermarchaeota in Hydrothermal Sediment.</title>
        <authorList>
            <person name="Zhou Z."/>
            <person name="Liu Y."/>
            <person name="Xu W."/>
            <person name="Pan J."/>
            <person name="Luo Z.H."/>
            <person name="Li M."/>
        </authorList>
    </citation>
    <scope>NUCLEOTIDE SEQUENCE [LARGE SCALE GENOMIC DNA]</scope>
    <source>
        <strain evidence="6">SpSt-125</strain>
    </source>
</reference>
<dbReference type="CDD" id="cd01335">
    <property type="entry name" value="Radical_SAM"/>
    <property type="match status" value="1"/>
</dbReference>
<keyword evidence="4" id="KW-0411">Iron-sulfur</keyword>
<dbReference type="PROSITE" id="PS51918">
    <property type="entry name" value="RADICAL_SAM"/>
    <property type="match status" value="1"/>
</dbReference>
<dbReference type="InterPro" id="IPR007197">
    <property type="entry name" value="rSAM"/>
</dbReference>
<proteinExistence type="predicted"/>
<dbReference type="AlphaFoldDB" id="A0A7J2U472"/>
<dbReference type="GO" id="GO:0003824">
    <property type="term" value="F:catalytic activity"/>
    <property type="evidence" value="ECO:0007669"/>
    <property type="project" value="InterPro"/>
</dbReference>
<dbReference type="EMBL" id="DSEU01000047">
    <property type="protein sequence ID" value="HEM67369.1"/>
    <property type="molecule type" value="Genomic_DNA"/>
</dbReference>
<dbReference type="InterPro" id="IPR013785">
    <property type="entry name" value="Aldolase_TIM"/>
</dbReference>
<dbReference type="InterPro" id="IPR040088">
    <property type="entry name" value="MJ0103-like"/>
</dbReference>
<dbReference type="InterPro" id="IPR050377">
    <property type="entry name" value="Radical_SAM_PqqE_MftC-like"/>
</dbReference>
<dbReference type="SFLD" id="SFLDS00029">
    <property type="entry name" value="Radical_SAM"/>
    <property type="match status" value="1"/>
</dbReference>
<accession>A0A7J2U472</accession>
<dbReference type="PANTHER" id="PTHR11228">
    <property type="entry name" value="RADICAL SAM DOMAIN PROTEIN"/>
    <property type="match status" value="1"/>
</dbReference>
<dbReference type="SUPFAM" id="SSF102114">
    <property type="entry name" value="Radical SAM enzymes"/>
    <property type="match status" value="1"/>
</dbReference>
<dbReference type="GO" id="GO:0051536">
    <property type="term" value="F:iron-sulfur cluster binding"/>
    <property type="evidence" value="ECO:0007669"/>
    <property type="project" value="UniProtKB-KW"/>
</dbReference>
<dbReference type="InterPro" id="IPR058240">
    <property type="entry name" value="rSAM_sf"/>
</dbReference>
<dbReference type="SMART" id="SM00729">
    <property type="entry name" value="Elp3"/>
    <property type="match status" value="1"/>
</dbReference>
<dbReference type="SFLD" id="SFLDG01067">
    <property type="entry name" value="SPASM/twitch_domain_containing"/>
    <property type="match status" value="1"/>
</dbReference>
<sequence length="343" mass="39209">MSRVIGASGNRLFVYIDDLPLIGHIAFGVIDRGTNIIQVRPTTLCPYNCIYCSVDAGPYSRHRQAEFIVDWRHLVKWVRHVIEVKGGDVIEVLIDGVGEPPTHPSIVNIVAELKKVVPRVAMETRGYTLTQSLVDALDRAGLDRLNISIDTLDLEKGVFLQGVPWYRTEKVKEIVEYIAKETRIDVHLTPVWIPGVNDKDIEEIVEWGLRIGIGKRFPPFGIQKYEVHKYGRKVPGAKEPTWREFREFLEKLEKKFSIPLHYKKLDFGFRYTKRYPTKYSRGEKISVSVAMPGWLKGEVITVDSELSTIITVVGVKWCPELVNKKIRVIIVENQDGIYIARSL</sequence>
<dbReference type="Pfam" id="PF04055">
    <property type="entry name" value="Radical_SAM"/>
    <property type="match status" value="1"/>
</dbReference>
<evidence type="ECO:0000256" key="2">
    <source>
        <dbReference type="ARBA" id="ARBA00022723"/>
    </source>
</evidence>
<evidence type="ECO:0000256" key="4">
    <source>
        <dbReference type="ARBA" id="ARBA00023014"/>
    </source>
</evidence>
<evidence type="ECO:0000259" key="5">
    <source>
        <dbReference type="PROSITE" id="PS51918"/>
    </source>
</evidence>
<gene>
    <name evidence="6" type="ORF">ENO26_07395</name>
</gene>
<evidence type="ECO:0000256" key="1">
    <source>
        <dbReference type="ARBA" id="ARBA00022691"/>
    </source>
</evidence>
<dbReference type="PANTHER" id="PTHR11228:SF35">
    <property type="entry name" value="MOLYBDENUM COFACTOR BIOSYNTHESIS PROTEIN A-RELATED"/>
    <property type="match status" value="1"/>
</dbReference>
<keyword evidence="3" id="KW-0408">Iron</keyword>
<evidence type="ECO:0000256" key="3">
    <source>
        <dbReference type="ARBA" id="ARBA00023004"/>
    </source>
</evidence>
<dbReference type="GO" id="GO:0046872">
    <property type="term" value="F:metal ion binding"/>
    <property type="evidence" value="ECO:0007669"/>
    <property type="project" value="UniProtKB-KW"/>
</dbReference>
<comment type="caution">
    <text evidence="6">The sequence shown here is derived from an EMBL/GenBank/DDBJ whole genome shotgun (WGS) entry which is preliminary data.</text>
</comment>